<dbReference type="InterPro" id="IPR000639">
    <property type="entry name" value="Epox_hydrolase-like"/>
</dbReference>
<organism evidence="2 3">
    <name type="scientific">Fluviicoccus keumensis</name>
    <dbReference type="NCBI Taxonomy" id="1435465"/>
    <lineage>
        <taxon>Bacteria</taxon>
        <taxon>Pseudomonadati</taxon>
        <taxon>Pseudomonadota</taxon>
        <taxon>Gammaproteobacteria</taxon>
        <taxon>Moraxellales</taxon>
        <taxon>Moraxellaceae</taxon>
        <taxon>Fluviicoccus</taxon>
    </lineage>
</organism>
<dbReference type="InterPro" id="IPR050266">
    <property type="entry name" value="AB_hydrolase_sf"/>
</dbReference>
<dbReference type="PANTHER" id="PTHR43798:SF33">
    <property type="entry name" value="HYDROLASE, PUTATIVE (AFU_ORTHOLOGUE AFUA_2G14860)-RELATED"/>
    <property type="match status" value="1"/>
</dbReference>
<dbReference type="Gene3D" id="3.40.50.1820">
    <property type="entry name" value="alpha/beta hydrolase"/>
    <property type="match status" value="1"/>
</dbReference>
<protein>
    <submittedName>
        <fullName evidence="2">Pimeloyl-ACP methyl ester carboxylesterase</fullName>
    </submittedName>
</protein>
<dbReference type="Pfam" id="PF00561">
    <property type="entry name" value="Abhydrolase_1"/>
    <property type="match status" value="2"/>
</dbReference>
<accession>A0A4Q7ZCK7</accession>
<comment type="caution">
    <text evidence="2">The sequence shown here is derived from an EMBL/GenBank/DDBJ whole genome shotgun (WGS) entry which is preliminary data.</text>
</comment>
<feature type="domain" description="AB hydrolase-1" evidence="1">
    <location>
        <begin position="63"/>
        <end position="175"/>
    </location>
</feature>
<reference evidence="2 3" key="1">
    <citation type="submission" date="2019-02" db="EMBL/GenBank/DDBJ databases">
        <title>Genomic Encyclopedia of Type Strains, Phase IV (KMG-IV): sequencing the most valuable type-strain genomes for metagenomic binning, comparative biology and taxonomic classification.</title>
        <authorList>
            <person name="Goeker M."/>
        </authorList>
    </citation>
    <scope>NUCLEOTIDE SEQUENCE [LARGE SCALE GENOMIC DNA]</scope>
    <source>
        <strain evidence="2 3">DSM 105135</strain>
    </source>
</reference>
<dbReference type="Proteomes" id="UP000292423">
    <property type="component" value="Unassembled WGS sequence"/>
</dbReference>
<dbReference type="PRINTS" id="PR00412">
    <property type="entry name" value="EPOXHYDRLASE"/>
</dbReference>
<dbReference type="AlphaFoldDB" id="A0A4Q7ZCK7"/>
<dbReference type="PRINTS" id="PR00111">
    <property type="entry name" value="ABHYDROLASE"/>
</dbReference>
<dbReference type="RefSeq" id="WP_130411131.1">
    <property type="nucleotide sequence ID" value="NZ_SHKX01000010.1"/>
</dbReference>
<dbReference type="GO" id="GO:0003824">
    <property type="term" value="F:catalytic activity"/>
    <property type="evidence" value="ECO:0007669"/>
    <property type="project" value="InterPro"/>
</dbReference>
<dbReference type="PANTHER" id="PTHR43798">
    <property type="entry name" value="MONOACYLGLYCEROL LIPASE"/>
    <property type="match status" value="1"/>
</dbReference>
<evidence type="ECO:0000259" key="1">
    <source>
        <dbReference type="Pfam" id="PF00561"/>
    </source>
</evidence>
<dbReference type="InterPro" id="IPR029058">
    <property type="entry name" value="AB_hydrolase_fold"/>
</dbReference>
<evidence type="ECO:0000313" key="2">
    <source>
        <dbReference type="EMBL" id="RZU47924.1"/>
    </source>
</evidence>
<dbReference type="EMBL" id="SHKX01000010">
    <property type="protein sequence ID" value="RZU47924.1"/>
    <property type="molecule type" value="Genomic_DNA"/>
</dbReference>
<dbReference type="OrthoDB" id="2086224at2"/>
<proteinExistence type="predicted"/>
<dbReference type="PROSITE" id="PS51257">
    <property type="entry name" value="PROKAR_LIPOPROTEIN"/>
    <property type="match status" value="1"/>
</dbReference>
<dbReference type="GO" id="GO:0016020">
    <property type="term" value="C:membrane"/>
    <property type="evidence" value="ECO:0007669"/>
    <property type="project" value="TreeGrafter"/>
</dbReference>
<dbReference type="InterPro" id="IPR000073">
    <property type="entry name" value="AB_hydrolase_1"/>
</dbReference>
<keyword evidence="3" id="KW-1185">Reference proteome</keyword>
<feature type="domain" description="AB hydrolase-1" evidence="1">
    <location>
        <begin position="241"/>
        <end position="293"/>
    </location>
</feature>
<dbReference type="SUPFAM" id="SSF53474">
    <property type="entry name" value="alpha/beta-Hydrolases"/>
    <property type="match status" value="1"/>
</dbReference>
<sequence>MRKMMLAAGLALSLALGGCTPDLEDKLSAWAIGSERARAHLEHKALTVDGFNIAWLEGGQGETVFLIHGFQSNKDIWVRMARELTAHYHVIAIDLPAHGESTILPDRSYTVPEQAKRVMAIMEAMQLRQPVNLMGHSMGGAIAFHVAVMAPERVKTLALVSSAGVISPTPSELWRLNREGKNPLIVRNEQDYQAMLAFTMADPPWIPGPVIGTLTREAIARQQIGETIYRELDPANSLKPEEALPKIHVPVLVVWGDQDRVLDVSSVGVFKQFLPQAEVVVFKGVGHAPPIERTGEMAKVYEGFLGRG</sequence>
<evidence type="ECO:0000313" key="3">
    <source>
        <dbReference type="Proteomes" id="UP000292423"/>
    </source>
</evidence>
<gene>
    <name evidence="2" type="ORF">EV700_0892</name>
</gene>
<name>A0A4Q7ZCK7_9GAMM</name>